<accession>A0A381PHY1</accession>
<feature type="non-terminal residue" evidence="10">
    <location>
        <position position="403"/>
    </location>
</feature>
<evidence type="ECO:0000256" key="1">
    <source>
        <dbReference type="ARBA" id="ARBA00004651"/>
    </source>
</evidence>
<reference evidence="10" key="1">
    <citation type="submission" date="2018-05" db="EMBL/GenBank/DDBJ databases">
        <authorList>
            <person name="Lanie J.A."/>
            <person name="Ng W.-L."/>
            <person name="Kazmierczak K.M."/>
            <person name="Andrzejewski T.M."/>
            <person name="Davidsen T.M."/>
            <person name="Wayne K.J."/>
            <person name="Tettelin H."/>
            <person name="Glass J.I."/>
            <person name="Rusch D."/>
            <person name="Podicherti R."/>
            <person name="Tsui H.-C.T."/>
            <person name="Winkler M.E."/>
        </authorList>
    </citation>
    <scope>NUCLEOTIDE SEQUENCE</scope>
</reference>
<dbReference type="GO" id="GO:0022857">
    <property type="term" value="F:transmembrane transporter activity"/>
    <property type="evidence" value="ECO:0007669"/>
    <property type="project" value="TreeGrafter"/>
</dbReference>
<organism evidence="10">
    <name type="scientific">marine metagenome</name>
    <dbReference type="NCBI Taxonomy" id="408172"/>
    <lineage>
        <taxon>unclassified sequences</taxon>
        <taxon>metagenomes</taxon>
        <taxon>ecological metagenomes</taxon>
    </lineage>
</organism>
<keyword evidence="3 7" id="KW-0812">Transmembrane</keyword>
<gene>
    <name evidence="10" type="ORF">METZ01_LOCUS19470</name>
</gene>
<name>A0A381PHY1_9ZZZZ</name>
<evidence type="ECO:0000256" key="2">
    <source>
        <dbReference type="ARBA" id="ARBA00022475"/>
    </source>
</evidence>
<protein>
    <recommendedName>
        <fullName evidence="11">ABC transporter</fullName>
    </recommendedName>
</protein>
<feature type="transmembrane region" description="Helical" evidence="7">
    <location>
        <begin position="331"/>
        <end position="363"/>
    </location>
</feature>
<keyword evidence="2" id="KW-1003">Cell membrane</keyword>
<feature type="domain" description="ABC3 transporter permease C-terminal" evidence="8">
    <location>
        <begin position="288"/>
        <end position="402"/>
    </location>
</feature>
<evidence type="ECO:0000259" key="9">
    <source>
        <dbReference type="Pfam" id="PF12704"/>
    </source>
</evidence>
<dbReference type="Pfam" id="PF02687">
    <property type="entry name" value="FtsX"/>
    <property type="match status" value="1"/>
</dbReference>
<evidence type="ECO:0000259" key="8">
    <source>
        <dbReference type="Pfam" id="PF02687"/>
    </source>
</evidence>
<feature type="transmembrane region" description="Helical" evidence="7">
    <location>
        <begin position="21"/>
        <end position="42"/>
    </location>
</feature>
<dbReference type="PANTHER" id="PTHR30572">
    <property type="entry name" value="MEMBRANE COMPONENT OF TRANSPORTER-RELATED"/>
    <property type="match status" value="1"/>
</dbReference>
<dbReference type="Pfam" id="PF12704">
    <property type="entry name" value="MacB_PCD"/>
    <property type="match status" value="1"/>
</dbReference>
<feature type="domain" description="MacB-like periplasmic core" evidence="9">
    <location>
        <begin position="22"/>
        <end position="238"/>
    </location>
</feature>
<feature type="non-terminal residue" evidence="10">
    <location>
        <position position="1"/>
    </location>
</feature>
<dbReference type="GO" id="GO:0005886">
    <property type="term" value="C:plasma membrane"/>
    <property type="evidence" value="ECO:0007669"/>
    <property type="project" value="UniProtKB-SubCell"/>
</dbReference>
<proteinExistence type="inferred from homology"/>
<sequence length="403" mass="44237">LNYFHLLFEALQSIKSNLLRVFLTCAIISIGISSLVGILTSIDGIKSSISDSFSDLGSDIYTIESERNNRGRSSGIRKKNQPPIKYRETKEFKKKYEGVGLATVSTVVTRTAELKYKSETTNPNVSVESGDENYISVKNIILKKGRNFTKLENESGVFVVLIGSEVKSALFKNNEDPINKYITARGSKFRVIGLLEEKGSSFGGSGDNRLIIPIETARKLRPSSNYVITIKVDDVEKISDDIDYSTYLFKILRKDPLGSELSFTIEKNESLDSELDEISGYLKTGGFAIGIITLLGASIGLMNIMLVSVTERTREIGLRKSVGATPKVIKYQFLIESILICQLGGLGGVILGLIFGNLVTIYIGGGSFIIPWLWMIVGILISTFVGILSGYIPARKASKLDPI</sequence>
<dbReference type="PANTHER" id="PTHR30572:SF4">
    <property type="entry name" value="ABC TRANSPORTER PERMEASE YTRF"/>
    <property type="match status" value="1"/>
</dbReference>
<feature type="transmembrane region" description="Helical" evidence="7">
    <location>
        <begin position="287"/>
        <end position="310"/>
    </location>
</feature>
<evidence type="ECO:0000256" key="6">
    <source>
        <dbReference type="ARBA" id="ARBA00038076"/>
    </source>
</evidence>
<keyword evidence="5 7" id="KW-0472">Membrane</keyword>
<evidence type="ECO:0000313" key="10">
    <source>
        <dbReference type="EMBL" id="SUZ66616.1"/>
    </source>
</evidence>
<dbReference type="AlphaFoldDB" id="A0A381PHY1"/>
<keyword evidence="4 7" id="KW-1133">Transmembrane helix</keyword>
<feature type="transmembrane region" description="Helical" evidence="7">
    <location>
        <begin position="369"/>
        <end position="392"/>
    </location>
</feature>
<dbReference type="InterPro" id="IPR025857">
    <property type="entry name" value="MacB_PCD"/>
</dbReference>
<dbReference type="EMBL" id="UINC01000989">
    <property type="protein sequence ID" value="SUZ66616.1"/>
    <property type="molecule type" value="Genomic_DNA"/>
</dbReference>
<dbReference type="InterPro" id="IPR003838">
    <property type="entry name" value="ABC3_permease_C"/>
</dbReference>
<evidence type="ECO:0008006" key="11">
    <source>
        <dbReference type="Google" id="ProtNLM"/>
    </source>
</evidence>
<evidence type="ECO:0000256" key="3">
    <source>
        <dbReference type="ARBA" id="ARBA00022692"/>
    </source>
</evidence>
<comment type="similarity">
    <text evidence="6">Belongs to the ABC-4 integral membrane protein family.</text>
</comment>
<evidence type="ECO:0000256" key="7">
    <source>
        <dbReference type="SAM" id="Phobius"/>
    </source>
</evidence>
<evidence type="ECO:0000256" key="4">
    <source>
        <dbReference type="ARBA" id="ARBA00022989"/>
    </source>
</evidence>
<evidence type="ECO:0000256" key="5">
    <source>
        <dbReference type="ARBA" id="ARBA00023136"/>
    </source>
</evidence>
<comment type="subcellular location">
    <subcellularLocation>
        <location evidence="1">Cell membrane</location>
        <topology evidence="1">Multi-pass membrane protein</topology>
    </subcellularLocation>
</comment>
<dbReference type="InterPro" id="IPR050250">
    <property type="entry name" value="Macrolide_Exporter_MacB"/>
</dbReference>